<proteinExistence type="predicted"/>
<accession>A0A544TAD6</accession>
<dbReference type="EMBL" id="VDGH01000004">
    <property type="protein sequence ID" value="TQR14432.1"/>
    <property type="molecule type" value="Genomic_DNA"/>
</dbReference>
<evidence type="ECO:0000256" key="1">
    <source>
        <dbReference type="SAM" id="MobiDB-lite"/>
    </source>
</evidence>
<keyword evidence="2" id="KW-1133">Transmembrane helix</keyword>
<dbReference type="RefSeq" id="WP_142538415.1">
    <property type="nucleotide sequence ID" value="NZ_BMIE01000003.1"/>
</dbReference>
<evidence type="ECO:0000256" key="2">
    <source>
        <dbReference type="SAM" id="Phobius"/>
    </source>
</evidence>
<feature type="compositionally biased region" description="Basic and acidic residues" evidence="1">
    <location>
        <begin position="72"/>
        <end position="107"/>
    </location>
</feature>
<feature type="region of interest" description="Disordered" evidence="1">
    <location>
        <begin position="54"/>
        <end position="107"/>
    </location>
</feature>
<feature type="transmembrane region" description="Helical" evidence="2">
    <location>
        <begin position="32"/>
        <end position="50"/>
    </location>
</feature>
<reference evidence="3 4" key="1">
    <citation type="submission" date="2019-05" db="EMBL/GenBank/DDBJ databases">
        <title>Psychrobacillus vulpis sp. nov., a new species isolated from feces of a red fox that inhabits in The Tablas de Daimiel Natural Park, Albacete, Spain.</title>
        <authorList>
            <person name="Rodriguez M."/>
            <person name="Reina J.C."/>
            <person name="Bejar V."/>
            <person name="Llamas I."/>
        </authorList>
    </citation>
    <scope>NUCLEOTIDE SEQUENCE [LARGE SCALE GENOMIC DNA]</scope>
    <source>
        <strain evidence="3 4">NEAU-3TGS17</strain>
    </source>
</reference>
<keyword evidence="2" id="KW-0812">Transmembrane</keyword>
<evidence type="ECO:0000313" key="3">
    <source>
        <dbReference type="EMBL" id="TQR14432.1"/>
    </source>
</evidence>
<dbReference type="OrthoDB" id="2740354at2"/>
<name>A0A544TAD6_9BACI</name>
<keyword evidence="2" id="KW-0472">Membrane</keyword>
<gene>
    <name evidence="3" type="ORF">FG382_08230</name>
</gene>
<evidence type="ECO:0000313" key="4">
    <source>
        <dbReference type="Proteomes" id="UP000317316"/>
    </source>
</evidence>
<protein>
    <submittedName>
        <fullName evidence="3">Uncharacterized protein</fullName>
    </submittedName>
</protein>
<keyword evidence="4" id="KW-1185">Reference proteome</keyword>
<feature type="transmembrane region" description="Helical" evidence="2">
    <location>
        <begin position="6"/>
        <end position="25"/>
    </location>
</feature>
<dbReference type="Proteomes" id="UP000317316">
    <property type="component" value="Unassembled WGS sequence"/>
</dbReference>
<comment type="caution">
    <text evidence="3">The sequence shown here is derived from an EMBL/GenBank/DDBJ whole genome shotgun (WGS) entry which is preliminary data.</text>
</comment>
<sequence>MGALFILVGSLGFTVGIFMLIILLIRRKPKKKWGLITGGAFALTVLGAAISPSVEETEKKETETVETAGEVAKTEEPTAEEKAKNEAEAKAKAEEEKKAKEAEKAEESKKKLAKEKEYYINEIKSKVDTQMQMYDDAWSSVWQPTFEGVGNGTVDVYTAYDNMKTVEQRYKTLQSSIPAISDEGLSKENQKLFSEFKSKMRNASMWRAEAAIKAQKMFDKGDFSPSSLDKMKGDVEYADSEMLSAIISLTTLEATLEVERE</sequence>
<organism evidence="3 4">
    <name type="scientific">Psychrobacillus lasiicapitis</name>
    <dbReference type="NCBI Taxonomy" id="1636719"/>
    <lineage>
        <taxon>Bacteria</taxon>
        <taxon>Bacillati</taxon>
        <taxon>Bacillota</taxon>
        <taxon>Bacilli</taxon>
        <taxon>Bacillales</taxon>
        <taxon>Bacillaceae</taxon>
        <taxon>Psychrobacillus</taxon>
    </lineage>
</organism>
<dbReference type="AlphaFoldDB" id="A0A544TAD6"/>